<accession>A0A376J8D8</accession>
<dbReference type="EMBL" id="UFXS01000002">
    <property type="protein sequence ID" value="STE54748.1"/>
    <property type="molecule type" value="Genomic_DNA"/>
</dbReference>
<evidence type="ECO:0000313" key="1">
    <source>
        <dbReference type="EMBL" id="STE54748.1"/>
    </source>
</evidence>
<dbReference type="AlphaFoldDB" id="A0A376J8D8"/>
<evidence type="ECO:0008006" key="3">
    <source>
        <dbReference type="Google" id="ProtNLM"/>
    </source>
</evidence>
<organism evidence="1 2">
    <name type="scientific">Empedobacter falsenii</name>
    <dbReference type="NCBI Taxonomy" id="343874"/>
    <lineage>
        <taxon>Bacteria</taxon>
        <taxon>Pseudomonadati</taxon>
        <taxon>Bacteroidota</taxon>
        <taxon>Flavobacteriia</taxon>
        <taxon>Flavobacteriales</taxon>
        <taxon>Weeksellaceae</taxon>
        <taxon>Empedobacter</taxon>
    </lineage>
</organism>
<sequence length="230" mass="27211">MKKNFLLFLFVIGFGQLISAQEKSNDERKNVITFSVLSAALSPPRWTFGYIYKLNERYWIGSEIGYGSYHSIPVSHKPKYKINEDYQLFEIRPEFFINLSENRRVKHLISSEFFYIHHTDHLENGEYYRNDAQNFSYLYSYDEADYKRIKYGLNINYNIFIPTHKGLVFIPKVGLGVKNRNVKYSNVTNLESVDTRIFDDFMGGLENHYKKEGSSTDFNLNLNFKIAYQF</sequence>
<evidence type="ECO:0000313" key="2">
    <source>
        <dbReference type="Proteomes" id="UP000254737"/>
    </source>
</evidence>
<reference evidence="1 2" key="1">
    <citation type="submission" date="2018-06" db="EMBL/GenBank/DDBJ databases">
        <authorList>
            <consortium name="Pathogen Informatics"/>
            <person name="Doyle S."/>
        </authorList>
    </citation>
    <scope>NUCLEOTIDE SEQUENCE [LARGE SCALE GENOMIC DNA]</scope>
    <source>
        <strain evidence="1 2">NCTC13456</strain>
    </source>
</reference>
<protein>
    <recommendedName>
        <fullName evidence="3">DUF3575 domain-containing protein</fullName>
    </recommendedName>
</protein>
<name>A0A376J8D8_9FLAO</name>
<gene>
    <name evidence="1" type="ORF">NCTC13456_03491</name>
</gene>
<proteinExistence type="predicted"/>
<dbReference type="RefSeq" id="WP_115002229.1">
    <property type="nucleotide sequence ID" value="NZ_UFXS01000002.1"/>
</dbReference>
<dbReference type="Proteomes" id="UP000254737">
    <property type="component" value="Unassembled WGS sequence"/>
</dbReference>